<dbReference type="AlphaFoldDB" id="A0A0M9GGB8"/>
<comment type="caution">
    <text evidence="8">The sequence shown here is derived from an EMBL/GenBank/DDBJ whole genome shotgun (WGS) entry which is preliminary data.</text>
</comment>
<evidence type="ECO:0000313" key="8">
    <source>
        <dbReference type="EMBL" id="KPA90316.1"/>
    </source>
</evidence>
<keyword evidence="9" id="KW-1185">Reference proteome</keyword>
<proteinExistence type="inferred from homology"/>
<accession>A0A0M9GGB8</accession>
<dbReference type="EMBL" id="JSYZ01000010">
    <property type="protein sequence ID" value="KPA90316.1"/>
    <property type="molecule type" value="Genomic_DNA"/>
</dbReference>
<dbReference type="OrthoDB" id="7527071at2"/>
<protein>
    <submittedName>
        <fullName evidence="8">Lysine/ornithine N-monooxygenase</fullName>
        <ecNumber evidence="8">1.13.12.-</ecNumber>
    </submittedName>
</protein>
<keyword evidence="7 8" id="KW-0560">Oxidoreductase</keyword>
<dbReference type="RefSeq" id="WP_054063134.1">
    <property type="nucleotide sequence ID" value="NZ_JSYZ01000010.1"/>
</dbReference>
<dbReference type="STRING" id="50340.PF66_03122"/>
<comment type="similarity">
    <text evidence="3">Belongs to the lysine N(6)-hydroxylase/L-ornithine N(5)-oxygenase family.</text>
</comment>
<dbReference type="InterPro" id="IPR025700">
    <property type="entry name" value="Lys/Orn_oxygenase"/>
</dbReference>
<dbReference type="SUPFAM" id="SSF51905">
    <property type="entry name" value="FAD/NAD(P)-binding domain"/>
    <property type="match status" value="2"/>
</dbReference>
<evidence type="ECO:0000256" key="1">
    <source>
        <dbReference type="ARBA" id="ARBA00001974"/>
    </source>
</evidence>
<reference evidence="8 9" key="1">
    <citation type="journal article" date="2015" name="PLoS ONE">
        <title>Rice-Infecting Pseudomonas Genomes Are Highly Accessorized and Harbor Multiple Putative Virulence Mechanisms to Cause Sheath Brown Rot.</title>
        <authorList>
            <person name="Quibod I.L."/>
            <person name="Grande G."/>
            <person name="Oreiro E.G."/>
            <person name="Borja F.N."/>
            <person name="Dossa G.S."/>
            <person name="Mauleon R."/>
            <person name="Cruz C.V."/>
            <person name="Oliva R."/>
        </authorList>
    </citation>
    <scope>NUCLEOTIDE SEQUENCE [LARGE SCALE GENOMIC DNA]</scope>
    <source>
        <strain evidence="8 9">IRRI 6609</strain>
    </source>
</reference>
<evidence type="ECO:0000256" key="4">
    <source>
        <dbReference type="ARBA" id="ARBA00022630"/>
    </source>
</evidence>
<name>A0A0M9GGB8_9PSED</name>
<dbReference type="Gene3D" id="3.50.50.60">
    <property type="entry name" value="FAD/NAD(P)-binding domain"/>
    <property type="match status" value="1"/>
</dbReference>
<dbReference type="PATRIC" id="fig|50340.43.peg.415"/>
<dbReference type="Proteomes" id="UP000037931">
    <property type="component" value="Unassembled WGS sequence"/>
</dbReference>
<dbReference type="PANTHER" id="PTHR42802:SF1">
    <property type="entry name" value="L-ORNITHINE N(5)-MONOOXYGENASE"/>
    <property type="match status" value="1"/>
</dbReference>
<dbReference type="InterPro" id="IPR036188">
    <property type="entry name" value="FAD/NAD-bd_sf"/>
</dbReference>
<sequence>MEIHDLIGVGFGPSNLALAIALHEQHQDRRPQNIRFLEKSKNFSWHEHMLLPDTRMQVAFLKDLVSLRNPKSHFTFVNYLHEKNRLQAFINLKTFYPSRQEFSDYLAWAASHFDDCIEYGQEVIHVTPVSEARSVKLLNVHTRDTQGLERSYLTRHLVMGVGGSIRIPEQFSPYKHDPRIFHSSSYLKHIAEHRGAQRIALVGAGQSAAEIFMDLPNHLPHVKCDLIMRQSALRVSDDSPFVNEIFDADIVDSLFENPERNSAYIKDFRHTNYAAANLDLVERIYQLIYQQKVNGVERHRVLNDQEITAVETSAQGVHIALRDMHDNTRTTEQYDLVILATGYQRDHHRTLLQPLASYLSDLRVDRHYRLHTTDDFQPSIFLQGACENSHGLSDTLLSILATRSAEISHALATSLHTCEQA</sequence>
<evidence type="ECO:0000256" key="7">
    <source>
        <dbReference type="ARBA" id="ARBA00023002"/>
    </source>
</evidence>
<keyword evidence="5" id="KW-0274">FAD</keyword>
<organism evidence="8 9">
    <name type="scientific">Pseudomonas asplenii</name>
    <dbReference type="NCBI Taxonomy" id="53407"/>
    <lineage>
        <taxon>Bacteria</taxon>
        <taxon>Pseudomonadati</taxon>
        <taxon>Pseudomonadota</taxon>
        <taxon>Gammaproteobacteria</taxon>
        <taxon>Pseudomonadales</taxon>
        <taxon>Pseudomonadaceae</taxon>
        <taxon>Pseudomonas</taxon>
    </lineage>
</organism>
<dbReference type="EC" id="1.13.12.-" evidence="8"/>
<evidence type="ECO:0000256" key="3">
    <source>
        <dbReference type="ARBA" id="ARBA00007588"/>
    </source>
</evidence>
<keyword evidence="6" id="KW-0521">NADP</keyword>
<keyword evidence="4" id="KW-0285">Flavoprotein</keyword>
<dbReference type="PANTHER" id="PTHR42802">
    <property type="entry name" value="MONOOXYGENASE"/>
    <property type="match status" value="1"/>
</dbReference>
<comment type="pathway">
    <text evidence="2">Siderophore biosynthesis.</text>
</comment>
<keyword evidence="8" id="KW-0503">Monooxygenase</keyword>
<dbReference type="Pfam" id="PF13434">
    <property type="entry name" value="Lys_Orn_oxgnase"/>
    <property type="match status" value="1"/>
</dbReference>
<dbReference type="GO" id="GO:0004497">
    <property type="term" value="F:monooxygenase activity"/>
    <property type="evidence" value="ECO:0007669"/>
    <property type="project" value="UniProtKB-KW"/>
</dbReference>
<comment type="cofactor">
    <cofactor evidence="1">
        <name>FAD</name>
        <dbReference type="ChEBI" id="CHEBI:57692"/>
    </cofactor>
</comment>
<evidence type="ECO:0000256" key="2">
    <source>
        <dbReference type="ARBA" id="ARBA00004924"/>
    </source>
</evidence>
<gene>
    <name evidence="8" type="ORF">PF66_03122</name>
</gene>
<evidence type="ECO:0000313" key="9">
    <source>
        <dbReference type="Proteomes" id="UP000037931"/>
    </source>
</evidence>
<evidence type="ECO:0000256" key="6">
    <source>
        <dbReference type="ARBA" id="ARBA00022857"/>
    </source>
</evidence>
<dbReference type="GO" id="GO:0006879">
    <property type="term" value="P:intracellular iron ion homeostasis"/>
    <property type="evidence" value="ECO:0007669"/>
    <property type="project" value="TreeGrafter"/>
</dbReference>
<evidence type="ECO:0000256" key="5">
    <source>
        <dbReference type="ARBA" id="ARBA00022827"/>
    </source>
</evidence>